<proteinExistence type="predicted"/>
<comment type="caution">
    <text evidence="2">The sequence shown here is derived from an EMBL/GenBank/DDBJ whole genome shotgun (WGS) entry which is preliminary data.</text>
</comment>
<organism evidence="2 3">
    <name type="scientific">Bacillus songklensis</name>
    <dbReference type="NCBI Taxonomy" id="1069116"/>
    <lineage>
        <taxon>Bacteria</taxon>
        <taxon>Bacillati</taxon>
        <taxon>Bacillota</taxon>
        <taxon>Bacilli</taxon>
        <taxon>Bacillales</taxon>
        <taxon>Bacillaceae</taxon>
        <taxon>Bacillus</taxon>
    </lineage>
</organism>
<evidence type="ECO:0000313" key="3">
    <source>
        <dbReference type="Proteomes" id="UP001595752"/>
    </source>
</evidence>
<gene>
    <name evidence="2" type="ORF">ACFOU2_10675</name>
</gene>
<evidence type="ECO:0000313" key="2">
    <source>
        <dbReference type="EMBL" id="MFC3883940.1"/>
    </source>
</evidence>
<dbReference type="Proteomes" id="UP001595752">
    <property type="component" value="Unassembled WGS sequence"/>
</dbReference>
<protein>
    <submittedName>
        <fullName evidence="2">B3/4 domain-containing protein</fullName>
    </submittedName>
</protein>
<dbReference type="SMART" id="SM00873">
    <property type="entry name" value="B3_4"/>
    <property type="match status" value="1"/>
</dbReference>
<dbReference type="InterPro" id="IPR005146">
    <property type="entry name" value="B3/B4_tRNA-bd"/>
</dbReference>
<keyword evidence="3" id="KW-1185">Reference proteome</keyword>
<dbReference type="SUPFAM" id="SSF56037">
    <property type="entry name" value="PheT/TilS domain"/>
    <property type="match status" value="1"/>
</dbReference>
<dbReference type="Gene3D" id="3.50.40.10">
    <property type="entry name" value="Phenylalanyl-trna Synthetase, Chain B, domain 3"/>
    <property type="match status" value="1"/>
</dbReference>
<dbReference type="EMBL" id="JBHRZT010000043">
    <property type="protein sequence ID" value="MFC3883940.1"/>
    <property type="molecule type" value="Genomic_DNA"/>
</dbReference>
<evidence type="ECO:0000259" key="1">
    <source>
        <dbReference type="SMART" id="SM00873"/>
    </source>
</evidence>
<feature type="domain" description="B3/B4 tRNA-binding" evidence="1">
    <location>
        <begin position="62"/>
        <end position="212"/>
    </location>
</feature>
<sequence>MEINIHSDIKAKIPDFKIGIIQYKHISIGESPQMLKGRLRLFQESIFFDLETKSVSDIQGVAEWRKVFKTIGTDPGKYRPSVEALFRRIKKQTYLTSINSAVDLNNFFSLQYEIPIGIYDCSTLGRDILIRTGNEDEHYLALNEREVSLKNKIISSDEQGAFGSPYVDSKRAPVTEKTTEAIQIIYLRPSLPMEKAVKLTESLKDMFLQIHGGEATFSIKM</sequence>
<dbReference type="PANTHER" id="PTHR39209:SF2">
    <property type="entry name" value="CYTOPLASMIC PROTEIN"/>
    <property type="match status" value="1"/>
</dbReference>
<dbReference type="PANTHER" id="PTHR39209">
    <property type="match status" value="1"/>
</dbReference>
<dbReference type="Pfam" id="PF03483">
    <property type="entry name" value="B3_4"/>
    <property type="match status" value="1"/>
</dbReference>
<dbReference type="InterPro" id="IPR020825">
    <property type="entry name" value="Phe-tRNA_synthase-like_B3/B4"/>
</dbReference>
<reference evidence="3" key="1">
    <citation type="journal article" date="2019" name="Int. J. Syst. Evol. Microbiol.">
        <title>The Global Catalogue of Microorganisms (GCM) 10K type strain sequencing project: providing services to taxonomists for standard genome sequencing and annotation.</title>
        <authorList>
            <consortium name="The Broad Institute Genomics Platform"/>
            <consortium name="The Broad Institute Genome Sequencing Center for Infectious Disease"/>
            <person name="Wu L."/>
            <person name="Ma J."/>
        </authorList>
    </citation>
    <scope>NUCLEOTIDE SEQUENCE [LARGE SCALE GENOMIC DNA]</scope>
    <source>
        <strain evidence="3">CCUG 61889</strain>
    </source>
</reference>
<dbReference type="RefSeq" id="WP_377914888.1">
    <property type="nucleotide sequence ID" value="NZ_JBHRZT010000043.1"/>
</dbReference>
<accession>A0ABV8B256</accession>
<name>A0ABV8B256_9BACI</name>